<dbReference type="OrthoDB" id="6630692at2759"/>
<proteinExistence type="predicted"/>
<organism evidence="1 2">
    <name type="scientific">Aphis craccivora</name>
    <name type="common">Cowpea aphid</name>
    <dbReference type="NCBI Taxonomy" id="307492"/>
    <lineage>
        <taxon>Eukaryota</taxon>
        <taxon>Metazoa</taxon>
        <taxon>Ecdysozoa</taxon>
        <taxon>Arthropoda</taxon>
        <taxon>Hexapoda</taxon>
        <taxon>Insecta</taxon>
        <taxon>Pterygota</taxon>
        <taxon>Neoptera</taxon>
        <taxon>Paraneoptera</taxon>
        <taxon>Hemiptera</taxon>
        <taxon>Sternorrhyncha</taxon>
        <taxon>Aphidomorpha</taxon>
        <taxon>Aphidoidea</taxon>
        <taxon>Aphididae</taxon>
        <taxon>Aphidini</taxon>
        <taxon>Aphis</taxon>
        <taxon>Aphis</taxon>
    </lineage>
</organism>
<gene>
    <name evidence="1" type="ORF">FWK35_00019201</name>
</gene>
<sequence length="187" mass="21927">MSFNRSRSPILHPYRLCDVLINRVFVFKDLGIFYTSSLSFEHHVNIIVPKALKILGFIKRVSKTFSSEYGVEVWHPYLAKDQLRLERVQNRYLSYVAFLLQIIHPAHDYSLVRQTLNIQTLSNRRLTANINFVSSLLNGFLDDILLFYLVFSSVFHPILQEITFHIPSHSSNYGFNHPMHRNYNNAL</sequence>
<name>A0A6G0Y5Q5_APHCR</name>
<dbReference type="EMBL" id="VUJU01006065">
    <property type="protein sequence ID" value="KAF0749520.1"/>
    <property type="molecule type" value="Genomic_DNA"/>
</dbReference>
<accession>A0A6G0Y5Q5</accession>
<evidence type="ECO:0000313" key="2">
    <source>
        <dbReference type="Proteomes" id="UP000478052"/>
    </source>
</evidence>
<dbReference type="Proteomes" id="UP000478052">
    <property type="component" value="Unassembled WGS sequence"/>
</dbReference>
<comment type="caution">
    <text evidence="1">The sequence shown here is derived from an EMBL/GenBank/DDBJ whole genome shotgun (WGS) entry which is preliminary data.</text>
</comment>
<reference evidence="1 2" key="1">
    <citation type="submission" date="2019-08" db="EMBL/GenBank/DDBJ databases">
        <title>Whole genome of Aphis craccivora.</title>
        <authorList>
            <person name="Voronova N.V."/>
            <person name="Shulinski R.S."/>
            <person name="Bandarenka Y.V."/>
            <person name="Zhorov D.G."/>
            <person name="Warner D."/>
        </authorList>
    </citation>
    <scope>NUCLEOTIDE SEQUENCE [LARGE SCALE GENOMIC DNA]</scope>
    <source>
        <strain evidence="1">180601</strain>
        <tissue evidence="1">Whole Body</tissue>
    </source>
</reference>
<protein>
    <submittedName>
        <fullName evidence="1">Uncharacterized protein</fullName>
    </submittedName>
</protein>
<keyword evidence="2" id="KW-1185">Reference proteome</keyword>
<dbReference type="AlphaFoldDB" id="A0A6G0Y5Q5"/>
<evidence type="ECO:0000313" key="1">
    <source>
        <dbReference type="EMBL" id="KAF0749520.1"/>
    </source>
</evidence>